<evidence type="ECO:0000313" key="3">
    <source>
        <dbReference type="Proteomes" id="UP001265700"/>
    </source>
</evidence>
<gene>
    <name evidence="2" type="ORF">J2W49_000640</name>
</gene>
<dbReference type="InterPro" id="IPR052022">
    <property type="entry name" value="26kDa_periplasmic_antigen"/>
</dbReference>
<feature type="chain" id="PRO_5047218780" evidence="1">
    <location>
        <begin position="21"/>
        <end position="238"/>
    </location>
</feature>
<dbReference type="Proteomes" id="UP001265700">
    <property type="component" value="Unassembled WGS sequence"/>
</dbReference>
<name>A0ABU1WI95_9BURK</name>
<evidence type="ECO:0000256" key="1">
    <source>
        <dbReference type="SAM" id="SignalP"/>
    </source>
</evidence>
<comment type="caution">
    <text evidence="2">The sequence shown here is derived from an EMBL/GenBank/DDBJ whole genome shotgun (WGS) entry which is preliminary data.</text>
</comment>
<proteinExistence type="predicted"/>
<protein>
    <submittedName>
        <fullName evidence="2">Secreted protein</fullName>
    </submittedName>
</protein>
<reference evidence="2 3" key="1">
    <citation type="submission" date="2023-07" db="EMBL/GenBank/DDBJ databases">
        <title>Sorghum-associated microbial communities from plants grown in Nebraska, USA.</title>
        <authorList>
            <person name="Schachtman D."/>
        </authorList>
    </citation>
    <scope>NUCLEOTIDE SEQUENCE [LARGE SCALE GENOMIC DNA]</scope>
    <source>
        <strain evidence="2 3">4249</strain>
    </source>
</reference>
<accession>A0ABU1WI95</accession>
<dbReference type="Pfam" id="PF04402">
    <property type="entry name" value="SIMPL"/>
    <property type="match status" value="1"/>
</dbReference>
<dbReference type="PANTHER" id="PTHR34387">
    <property type="entry name" value="SLR1258 PROTEIN"/>
    <property type="match status" value="1"/>
</dbReference>
<organism evidence="2 3">
    <name type="scientific">Hydrogenophaga palleronii</name>
    <dbReference type="NCBI Taxonomy" id="65655"/>
    <lineage>
        <taxon>Bacteria</taxon>
        <taxon>Pseudomonadati</taxon>
        <taxon>Pseudomonadota</taxon>
        <taxon>Betaproteobacteria</taxon>
        <taxon>Burkholderiales</taxon>
        <taxon>Comamonadaceae</taxon>
        <taxon>Hydrogenophaga</taxon>
    </lineage>
</organism>
<dbReference type="EMBL" id="JAVDWU010000001">
    <property type="protein sequence ID" value="MDR7148712.1"/>
    <property type="molecule type" value="Genomic_DNA"/>
</dbReference>
<dbReference type="Gene3D" id="3.30.110.170">
    <property type="entry name" value="Protein of unknown function (DUF541), domain 1"/>
    <property type="match status" value="1"/>
</dbReference>
<keyword evidence="3" id="KW-1185">Reference proteome</keyword>
<dbReference type="InterPro" id="IPR007497">
    <property type="entry name" value="SIMPL/DUF541"/>
</dbReference>
<keyword evidence="1" id="KW-0732">Signal</keyword>
<feature type="signal peptide" evidence="1">
    <location>
        <begin position="1"/>
        <end position="20"/>
    </location>
</feature>
<dbReference type="Gene3D" id="3.30.70.2970">
    <property type="entry name" value="Protein of unknown function (DUF541), domain 2"/>
    <property type="match status" value="1"/>
</dbReference>
<sequence length="238" mass="25192">MRALPVVVLLVGLGSVPAFAQSSSNSQPAPPLSNVVSLSATGETEVPQDLLILSLRTTKEGSSAAAVQNELKAALDRALAMARAQEKKGQMDVRTGQFSLYPRYGKEGKIAGWQGTAELLLEGRDFSLVSSTAGKLDSLTMSSAAFSLSREARQRLEKEVEALAIERFRARANDVAKGFGFSSYVLREVSVSSTDDGGMPVHPRMMAMEAKGMSDASIPVAAGNSTVRVTVSGSIQLR</sequence>
<dbReference type="PANTHER" id="PTHR34387:SF1">
    <property type="entry name" value="PERIPLASMIC IMMUNOGENIC PROTEIN"/>
    <property type="match status" value="1"/>
</dbReference>
<evidence type="ECO:0000313" key="2">
    <source>
        <dbReference type="EMBL" id="MDR7148712.1"/>
    </source>
</evidence>
<dbReference type="RefSeq" id="WP_310311533.1">
    <property type="nucleotide sequence ID" value="NZ_JAVDWU010000001.1"/>
</dbReference>